<gene>
    <name evidence="1" type="ORF">GM418_12480</name>
</gene>
<dbReference type="Proteomes" id="UP000428260">
    <property type="component" value="Chromosome"/>
</dbReference>
<dbReference type="GO" id="GO:0032259">
    <property type="term" value="P:methylation"/>
    <property type="evidence" value="ECO:0007669"/>
    <property type="project" value="UniProtKB-KW"/>
</dbReference>
<dbReference type="GO" id="GO:0008168">
    <property type="term" value="F:methyltransferase activity"/>
    <property type="evidence" value="ECO:0007669"/>
    <property type="project" value="UniProtKB-KW"/>
</dbReference>
<dbReference type="Pfam" id="PF13489">
    <property type="entry name" value="Methyltransf_23"/>
    <property type="match status" value="1"/>
</dbReference>
<proteinExistence type="predicted"/>
<keyword evidence="1" id="KW-0808">Transferase</keyword>
<keyword evidence="2" id="KW-1185">Reference proteome</keyword>
<evidence type="ECO:0000313" key="2">
    <source>
        <dbReference type="Proteomes" id="UP000428260"/>
    </source>
</evidence>
<accession>A0A6I6JNE8</accession>
<reference evidence="1 2" key="1">
    <citation type="submission" date="2019-11" db="EMBL/GenBank/DDBJ databases">
        <authorList>
            <person name="Zheng R.K."/>
            <person name="Sun C.M."/>
        </authorList>
    </citation>
    <scope>NUCLEOTIDE SEQUENCE [LARGE SCALE GENOMIC DNA]</scope>
    <source>
        <strain evidence="1 2">WC007</strain>
    </source>
</reference>
<dbReference type="KEGG" id="mcos:GM418_12480"/>
<sequence length="272" mass="32039">MGNNNVKCKICGSETSMLMSGQILGKYFANYWVCKNCECIFIDKPFWLNEAYSESIVRTDTGIMVRNINTCNQLMIIFNTYFNPEIKVVDYGGGYGILARMLRDKGVNALWYDKFSQNLLARGFEYDGHSKADAMLAFEVMEHLEDPMETLNEIFEKTDCFIFSTDLLPRLNYKSTNEWWYFAPEAGQHIFFYSEKTLKTIANNFGLEYSKINKLHIFHKKGMFKNKRVIVKVKFFVGRVFIKLLDFFIFESRFKSRMWDDHRDMRSKMNNG</sequence>
<evidence type="ECO:0000313" key="1">
    <source>
        <dbReference type="EMBL" id="QGY44445.1"/>
    </source>
</evidence>
<dbReference type="SUPFAM" id="SSF53335">
    <property type="entry name" value="S-adenosyl-L-methionine-dependent methyltransferases"/>
    <property type="match status" value="1"/>
</dbReference>
<name>A0A6I6JNE8_9BACT</name>
<protein>
    <submittedName>
        <fullName evidence="1">Methyltransferase domain-containing protein</fullName>
    </submittedName>
</protein>
<dbReference type="EMBL" id="CP046401">
    <property type="protein sequence ID" value="QGY44445.1"/>
    <property type="molecule type" value="Genomic_DNA"/>
</dbReference>
<keyword evidence="1" id="KW-0489">Methyltransferase</keyword>
<dbReference type="Gene3D" id="3.40.50.150">
    <property type="entry name" value="Vaccinia Virus protein VP39"/>
    <property type="match status" value="1"/>
</dbReference>
<dbReference type="InterPro" id="IPR029063">
    <property type="entry name" value="SAM-dependent_MTases_sf"/>
</dbReference>
<organism evidence="1 2">
    <name type="scientific">Maribellus comscasis</name>
    <dbReference type="NCBI Taxonomy" id="2681766"/>
    <lineage>
        <taxon>Bacteria</taxon>
        <taxon>Pseudomonadati</taxon>
        <taxon>Bacteroidota</taxon>
        <taxon>Bacteroidia</taxon>
        <taxon>Marinilabiliales</taxon>
        <taxon>Prolixibacteraceae</taxon>
        <taxon>Maribellus</taxon>
    </lineage>
</organism>
<dbReference type="AlphaFoldDB" id="A0A6I6JNE8"/>